<proteinExistence type="predicted"/>
<dbReference type="RefSeq" id="WP_156477828.1">
    <property type="nucleotide sequence ID" value="NZ_JABEOV010000013.1"/>
</dbReference>
<gene>
    <name evidence="3" type="ORF">HKX05_10055</name>
    <name evidence="4" type="ORF">HLV41_16315</name>
</gene>
<evidence type="ECO:0000313" key="3">
    <source>
        <dbReference type="EMBL" id="NNG53691.1"/>
    </source>
</evidence>
<dbReference type="Gene3D" id="3.30.70.80">
    <property type="entry name" value="Peptidase S8 propeptide/proteinase inhibitor I9"/>
    <property type="match status" value="1"/>
</dbReference>
<reference evidence="5 6" key="1">
    <citation type="submission" date="2020-05" db="EMBL/GenBank/DDBJ databases">
        <title>Draft Genome Sequences of Sphingomonas sp. Isolated from the International Space Station.</title>
        <authorList>
            <person name="Bijlani S."/>
            <person name="Singh N.K."/>
            <person name="Mason C.E."/>
            <person name="Wang C.C."/>
            <person name="Venkateswaran K."/>
        </authorList>
    </citation>
    <scope>NUCLEOTIDE SEQUENCE [LARGE SCALE GENOMIC DNA]</scope>
    <source>
        <strain evidence="3 6">IIF7SW-B5</strain>
        <strain evidence="4">ISS-IIF7SWP</strain>
    </source>
</reference>
<dbReference type="GeneID" id="78487384"/>
<keyword evidence="6" id="KW-1185">Reference proteome</keyword>
<dbReference type="AlphaFoldDB" id="A0A7Y7QXR3"/>
<evidence type="ECO:0000313" key="4">
    <source>
        <dbReference type="EMBL" id="NVP32603.1"/>
    </source>
</evidence>
<feature type="chain" id="PRO_5030912942" description="Inhibitor I9 domain-containing protein" evidence="1">
    <location>
        <begin position="23"/>
        <end position="110"/>
    </location>
</feature>
<sequence>MKPMTFIHAAAGVLVFSTPAWSAPVRASAQPAATHSSFILWCDCDTPSKRARIQRKIAQAGGKVFYVYEQMGGFAVTAPASMEKKLRRISDVYGVYPDRVIRLGEPGGPQ</sequence>
<name>A0A7Y7QXR3_9SPHN</name>
<organism evidence="4 5">
    <name type="scientific">Sphingomonas sanguinis</name>
    <dbReference type="NCBI Taxonomy" id="33051"/>
    <lineage>
        <taxon>Bacteria</taxon>
        <taxon>Pseudomonadati</taxon>
        <taxon>Pseudomonadota</taxon>
        <taxon>Alphaproteobacteria</taxon>
        <taxon>Sphingomonadales</taxon>
        <taxon>Sphingomonadaceae</taxon>
        <taxon>Sphingomonas</taxon>
    </lineage>
</organism>
<keyword evidence="1" id="KW-0732">Signal</keyword>
<feature type="domain" description="Inhibitor I9" evidence="2">
    <location>
        <begin position="52"/>
        <end position="103"/>
    </location>
</feature>
<dbReference type="Proteomes" id="UP000557656">
    <property type="component" value="Unassembled WGS sequence"/>
</dbReference>
<evidence type="ECO:0000256" key="1">
    <source>
        <dbReference type="SAM" id="SignalP"/>
    </source>
</evidence>
<evidence type="ECO:0000259" key="2">
    <source>
        <dbReference type="Pfam" id="PF05922"/>
    </source>
</evidence>
<feature type="signal peptide" evidence="1">
    <location>
        <begin position="1"/>
        <end position="22"/>
    </location>
</feature>
<comment type="caution">
    <text evidence="4">The sequence shown here is derived from an EMBL/GenBank/DDBJ whole genome shotgun (WGS) entry which is preliminary data.</text>
</comment>
<dbReference type="InterPro" id="IPR037045">
    <property type="entry name" value="S8pro/Inhibitor_I9_sf"/>
</dbReference>
<dbReference type="EMBL" id="JABYQV010000016">
    <property type="protein sequence ID" value="NVP32603.1"/>
    <property type="molecule type" value="Genomic_DNA"/>
</dbReference>
<protein>
    <recommendedName>
        <fullName evidence="2">Inhibitor I9 domain-containing protein</fullName>
    </recommendedName>
</protein>
<evidence type="ECO:0000313" key="6">
    <source>
        <dbReference type="Proteomes" id="UP000557656"/>
    </source>
</evidence>
<evidence type="ECO:0000313" key="5">
    <source>
        <dbReference type="Proteomes" id="UP000531581"/>
    </source>
</evidence>
<dbReference type="InterPro" id="IPR010259">
    <property type="entry name" value="S8pro/Inhibitor_I9"/>
</dbReference>
<dbReference type="Pfam" id="PF05922">
    <property type="entry name" value="Inhibitor_I9"/>
    <property type="match status" value="1"/>
</dbReference>
<dbReference type="Proteomes" id="UP000531581">
    <property type="component" value="Unassembled WGS sequence"/>
</dbReference>
<accession>A0A7Y7QXR3</accession>
<dbReference type="EMBL" id="JABEOV010000013">
    <property type="protein sequence ID" value="NNG53691.1"/>
    <property type="molecule type" value="Genomic_DNA"/>
</dbReference>